<keyword evidence="7" id="KW-0653">Protein transport</keyword>
<keyword evidence="5 10" id="KW-0812">Transmembrane</keyword>
<accession>A0A7Z1PXS3</accession>
<dbReference type="AlphaFoldDB" id="A0A7Z1PXS3"/>
<keyword evidence="8 10" id="KW-1133">Transmembrane helix</keyword>
<dbReference type="EMBL" id="QARP01000038">
    <property type="protein sequence ID" value="PUF27711.1"/>
    <property type="molecule type" value="Genomic_DNA"/>
</dbReference>
<dbReference type="GO" id="GO:1904680">
    <property type="term" value="F:peptide transmembrane transporter activity"/>
    <property type="evidence" value="ECO:0007669"/>
    <property type="project" value="InterPro"/>
</dbReference>
<evidence type="ECO:0000256" key="7">
    <source>
        <dbReference type="ARBA" id="ARBA00022927"/>
    </source>
</evidence>
<feature type="non-terminal residue" evidence="11">
    <location>
        <position position="364"/>
    </location>
</feature>
<name>A0A7Z1PXS3_SALET</name>
<feature type="transmembrane region" description="Helical" evidence="10">
    <location>
        <begin position="283"/>
        <end position="299"/>
    </location>
</feature>
<dbReference type="SUPFAM" id="SSF103473">
    <property type="entry name" value="MFS general substrate transporter"/>
    <property type="match status" value="1"/>
</dbReference>
<keyword evidence="3" id="KW-1003">Cell membrane</keyword>
<dbReference type="InterPro" id="IPR050171">
    <property type="entry name" value="MFS_Transporters"/>
</dbReference>
<comment type="caution">
    <text evidence="11">The sequence shown here is derived from an EMBL/GenBank/DDBJ whole genome shotgun (WGS) entry which is preliminary data.</text>
</comment>
<dbReference type="PANTHER" id="PTHR23517:SF15">
    <property type="entry name" value="PROTON-DEPENDENT OLIGOPEPTIDE FAMILY TRANSPORT PROTEIN"/>
    <property type="match status" value="1"/>
</dbReference>
<evidence type="ECO:0000313" key="11">
    <source>
        <dbReference type="EMBL" id="PUF27711.1"/>
    </source>
</evidence>
<evidence type="ECO:0000256" key="1">
    <source>
        <dbReference type="ARBA" id="ARBA00004429"/>
    </source>
</evidence>
<dbReference type="PANTHER" id="PTHR23517">
    <property type="entry name" value="RESISTANCE PROTEIN MDTM, PUTATIVE-RELATED-RELATED"/>
    <property type="match status" value="1"/>
</dbReference>
<keyword evidence="6" id="KW-0571">Peptide transport</keyword>
<keyword evidence="9 10" id="KW-0472">Membrane</keyword>
<feature type="transmembrane region" description="Helical" evidence="10">
    <location>
        <begin position="58"/>
        <end position="80"/>
    </location>
</feature>
<feature type="transmembrane region" description="Helical" evidence="10">
    <location>
        <begin position="92"/>
        <end position="116"/>
    </location>
</feature>
<feature type="transmembrane region" description="Helical" evidence="10">
    <location>
        <begin position="122"/>
        <end position="147"/>
    </location>
</feature>
<feature type="transmembrane region" description="Helical" evidence="10">
    <location>
        <begin position="186"/>
        <end position="206"/>
    </location>
</feature>
<evidence type="ECO:0000256" key="9">
    <source>
        <dbReference type="ARBA" id="ARBA00023136"/>
    </source>
</evidence>
<comment type="subcellular location">
    <subcellularLocation>
        <location evidence="1">Cell inner membrane</location>
        <topology evidence="1">Multi-pass membrane protein</topology>
    </subcellularLocation>
</comment>
<dbReference type="Pfam" id="PF00854">
    <property type="entry name" value="PTR2"/>
    <property type="match status" value="1"/>
</dbReference>
<reference evidence="11 12" key="1">
    <citation type="submission" date="2018-04" db="EMBL/GenBank/DDBJ databases">
        <title>Whole genome sequencing of Salmonella enterica.</title>
        <authorList>
            <person name="Bell R."/>
        </authorList>
    </citation>
    <scope>NUCLEOTIDE SEQUENCE [LARGE SCALE GENOMIC DNA]</scope>
    <source>
        <strain evidence="11 12">CFSAN058609</strain>
    </source>
</reference>
<dbReference type="GO" id="GO:0015833">
    <property type="term" value="P:peptide transport"/>
    <property type="evidence" value="ECO:0007669"/>
    <property type="project" value="UniProtKB-KW"/>
</dbReference>
<dbReference type="InterPro" id="IPR036259">
    <property type="entry name" value="MFS_trans_sf"/>
</dbReference>
<evidence type="ECO:0000256" key="3">
    <source>
        <dbReference type="ARBA" id="ARBA00022475"/>
    </source>
</evidence>
<feature type="transmembrane region" description="Helical" evidence="10">
    <location>
        <begin position="253"/>
        <end position="271"/>
    </location>
</feature>
<protein>
    <submittedName>
        <fullName evidence="11">IraAB</fullName>
    </submittedName>
</protein>
<dbReference type="Proteomes" id="UP000251540">
    <property type="component" value="Unassembled WGS sequence"/>
</dbReference>
<evidence type="ECO:0000256" key="8">
    <source>
        <dbReference type="ARBA" id="ARBA00022989"/>
    </source>
</evidence>
<evidence type="ECO:0000256" key="4">
    <source>
        <dbReference type="ARBA" id="ARBA00022519"/>
    </source>
</evidence>
<evidence type="ECO:0000256" key="2">
    <source>
        <dbReference type="ARBA" id="ARBA00022448"/>
    </source>
</evidence>
<evidence type="ECO:0000256" key="5">
    <source>
        <dbReference type="ARBA" id="ARBA00022692"/>
    </source>
</evidence>
<dbReference type="GO" id="GO:0015031">
    <property type="term" value="P:protein transport"/>
    <property type="evidence" value="ECO:0007669"/>
    <property type="project" value="UniProtKB-KW"/>
</dbReference>
<dbReference type="InterPro" id="IPR000109">
    <property type="entry name" value="POT_fam"/>
</dbReference>
<dbReference type="RefSeq" id="WP_154714084.1">
    <property type="nucleotide sequence ID" value="NZ_QARP01000038.1"/>
</dbReference>
<sequence length="364" mass="40511">MHNEIQAIHFQQKHKRKQVNNIAMITFWSQFASYTLNTVLILYLTMPLIQNGLGMSQVQAYAFIGVSQAMGYLMPMMGGFMADNILGLRRSILTGSLLLAVAYLLVMSGGVVVHIWRHIAFIAAYALIPVTNSLLMGTASALVSKIYKQDEGKAKGGMTLYYMSINVGALLATIISPSLIHSRYGPLSVFAVVFIGKALSALNFAYKYRLYEDVAEAIDKSRMDLNKWIKLTAYIVTVYIFTLFAYLTPQISSYIIGAGCIGGVLIFLLRTLTLKGTERTKQLVAVILIVVAILFFVMYNQMNTTMVLFAQNNSDLKLLGITVSPASYQMINPLSILLLGFVLPKFYNRFKNFTIPYQFSTGII</sequence>
<dbReference type="NCBIfam" id="TIGR00924">
    <property type="entry name" value="yjdL_sub1_fam"/>
    <property type="match status" value="1"/>
</dbReference>
<feature type="transmembrane region" description="Helical" evidence="10">
    <location>
        <begin position="159"/>
        <end position="180"/>
    </location>
</feature>
<keyword evidence="2" id="KW-0813">Transport</keyword>
<feature type="transmembrane region" description="Helical" evidence="10">
    <location>
        <begin position="21"/>
        <end position="46"/>
    </location>
</feature>
<evidence type="ECO:0000256" key="6">
    <source>
        <dbReference type="ARBA" id="ARBA00022856"/>
    </source>
</evidence>
<proteinExistence type="predicted"/>
<evidence type="ECO:0000313" key="12">
    <source>
        <dbReference type="Proteomes" id="UP000251540"/>
    </source>
</evidence>
<dbReference type="GO" id="GO:0005886">
    <property type="term" value="C:plasma membrane"/>
    <property type="evidence" value="ECO:0007669"/>
    <property type="project" value="UniProtKB-SubCell"/>
</dbReference>
<dbReference type="Gene3D" id="1.20.1250.20">
    <property type="entry name" value="MFS general substrate transporter like domains"/>
    <property type="match status" value="1"/>
</dbReference>
<organism evidence="11 12">
    <name type="scientific">Salmonella enterica I</name>
    <dbReference type="NCBI Taxonomy" id="59201"/>
    <lineage>
        <taxon>Bacteria</taxon>
        <taxon>Pseudomonadati</taxon>
        <taxon>Pseudomonadota</taxon>
        <taxon>Gammaproteobacteria</taxon>
        <taxon>Enterobacterales</taxon>
        <taxon>Enterobacteriaceae</taxon>
        <taxon>Salmonella</taxon>
    </lineage>
</organism>
<dbReference type="InterPro" id="IPR005279">
    <property type="entry name" value="Dipep/tripep_permease"/>
</dbReference>
<gene>
    <name evidence="11" type="ORF">DAX92_25350</name>
</gene>
<feature type="transmembrane region" description="Helical" evidence="10">
    <location>
        <begin position="227"/>
        <end position="247"/>
    </location>
</feature>
<feature type="transmembrane region" description="Helical" evidence="10">
    <location>
        <begin position="319"/>
        <end position="343"/>
    </location>
</feature>
<keyword evidence="4" id="KW-0997">Cell inner membrane</keyword>
<evidence type="ECO:0000256" key="10">
    <source>
        <dbReference type="SAM" id="Phobius"/>
    </source>
</evidence>